<dbReference type="EMBL" id="JAMSKV010000003">
    <property type="protein sequence ID" value="MCQ8277951.1"/>
    <property type="molecule type" value="Genomic_DNA"/>
</dbReference>
<keyword evidence="1 4" id="KW-0560">Oxidoreductase</keyword>
<proteinExistence type="inferred from homology"/>
<dbReference type="EC" id="1.8.4.11" evidence="4"/>
<comment type="catalytic activity">
    <reaction evidence="3 4">
        <text>[thioredoxin]-disulfide + L-methionine + H2O = L-methionine (S)-S-oxide + [thioredoxin]-dithiol</text>
        <dbReference type="Rhea" id="RHEA:19993"/>
        <dbReference type="Rhea" id="RHEA-COMP:10698"/>
        <dbReference type="Rhea" id="RHEA-COMP:10700"/>
        <dbReference type="ChEBI" id="CHEBI:15377"/>
        <dbReference type="ChEBI" id="CHEBI:29950"/>
        <dbReference type="ChEBI" id="CHEBI:50058"/>
        <dbReference type="ChEBI" id="CHEBI:57844"/>
        <dbReference type="ChEBI" id="CHEBI:58772"/>
        <dbReference type="EC" id="1.8.4.11"/>
    </reaction>
</comment>
<organism evidence="6 7">
    <name type="scientific">Endosaccharibacter trunci</name>
    <dbReference type="NCBI Taxonomy" id="2812733"/>
    <lineage>
        <taxon>Bacteria</taxon>
        <taxon>Pseudomonadati</taxon>
        <taxon>Pseudomonadota</taxon>
        <taxon>Alphaproteobacteria</taxon>
        <taxon>Acetobacterales</taxon>
        <taxon>Acetobacteraceae</taxon>
        <taxon>Endosaccharibacter</taxon>
    </lineage>
</organism>
<sequence>MSDDRSGATATTVLGGGCFWCVEAVFKELQGVVSARSGYAGGTTEQPRYKEVCSGRTGHAEVVRVEYDPSVVSFDDLLRVFFTIHDPTQLNRQGNDIGTQYRSVIFVHDDAERARAEAIVAEVAAEGVWDGRIVTEIAPMPTFWPAEEEHEDYFALNPNSGYCQVVVAPKVAKFRKRFADRLQKRAK</sequence>
<feature type="domain" description="Peptide methionine sulphoxide reductase MsrA" evidence="5">
    <location>
        <begin position="12"/>
        <end position="164"/>
    </location>
</feature>
<reference evidence="6 7" key="1">
    <citation type="submission" date="2022-06" db="EMBL/GenBank/DDBJ databases">
        <title>Endosaccharibacter gen. nov., sp. nov., endophytic bacteria isolated from sugarcane.</title>
        <authorList>
            <person name="Pitiwittayakul N."/>
            <person name="Yukphan P."/>
            <person name="Charoenyingcharoen P."/>
            <person name="Tanasupawat S."/>
        </authorList>
    </citation>
    <scope>NUCLEOTIDE SEQUENCE [LARGE SCALE GENOMIC DNA]</scope>
    <source>
        <strain evidence="6 7">KSS8</strain>
    </source>
</reference>
<keyword evidence="7" id="KW-1185">Reference proteome</keyword>
<dbReference type="Pfam" id="PF01625">
    <property type="entry name" value="PMSR"/>
    <property type="match status" value="1"/>
</dbReference>
<dbReference type="PROSITE" id="PS51257">
    <property type="entry name" value="PROKAR_LIPOPROTEIN"/>
    <property type="match status" value="1"/>
</dbReference>
<dbReference type="GO" id="GO:0008113">
    <property type="term" value="F:peptide-methionine (S)-S-oxide reductase activity"/>
    <property type="evidence" value="ECO:0007669"/>
    <property type="project" value="UniProtKB-EC"/>
</dbReference>
<dbReference type="HAMAP" id="MF_01401">
    <property type="entry name" value="MsrA"/>
    <property type="match status" value="1"/>
</dbReference>
<comment type="caution">
    <text evidence="6">The sequence shown here is derived from an EMBL/GenBank/DDBJ whole genome shotgun (WGS) entry which is preliminary data.</text>
</comment>
<evidence type="ECO:0000256" key="2">
    <source>
        <dbReference type="ARBA" id="ARBA00047806"/>
    </source>
</evidence>
<gene>
    <name evidence="4 6" type="primary">msrA</name>
    <name evidence="6" type="ORF">NFI95_05765</name>
</gene>
<evidence type="ECO:0000313" key="7">
    <source>
        <dbReference type="Proteomes" id="UP001524587"/>
    </source>
</evidence>
<comment type="function">
    <text evidence="4">Has an important function as a repair enzyme for proteins that have been inactivated by oxidation. Catalyzes the reversible oxidation-reduction of methionine sulfoxide in proteins to methionine.</text>
</comment>
<protein>
    <recommendedName>
        <fullName evidence="4">Peptide methionine sulfoxide reductase MsrA</fullName>
        <shortName evidence="4">Protein-methionine-S-oxide reductase</shortName>
        <ecNumber evidence="4">1.8.4.11</ecNumber>
    </recommendedName>
    <alternativeName>
        <fullName evidence="4">Peptide-methionine (S)-S-oxide reductase</fullName>
        <shortName evidence="4">Peptide Met(O) reductase</shortName>
    </alternativeName>
</protein>
<dbReference type="RefSeq" id="WP_422863407.1">
    <property type="nucleotide sequence ID" value="NZ_JAMSKV010000003.1"/>
</dbReference>
<dbReference type="PANTHER" id="PTHR43774">
    <property type="entry name" value="PEPTIDE METHIONINE SULFOXIDE REDUCTASE"/>
    <property type="match status" value="1"/>
</dbReference>
<evidence type="ECO:0000256" key="1">
    <source>
        <dbReference type="ARBA" id="ARBA00023002"/>
    </source>
</evidence>
<dbReference type="Proteomes" id="UP001524587">
    <property type="component" value="Unassembled WGS sequence"/>
</dbReference>
<dbReference type="InterPro" id="IPR002569">
    <property type="entry name" value="Met_Sox_Rdtase_MsrA_dom"/>
</dbReference>
<comment type="similarity">
    <text evidence="4">Belongs to the MsrA Met sulfoxide reductase family.</text>
</comment>
<comment type="catalytic activity">
    <reaction evidence="2 4">
        <text>L-methionyl-[protein] + [thioredoxin]-disulfide + H2O = L-methionyl-(S)-S-oxide-[protein] + [thioredoxin]-dithiol</text>
        <dbReference type="Rhea" id="RHEA:14217"/>
        <dbReference type="Rhea" id="RHEA-COMP:10698"/>
        <dbReference type="Rhea" id="RHEA-COMP:10700"/>
        <dbReference type="Rhea" id="RHEA-COMP:12313"/>
        <dbReference type="Rhea" id="RHEA-COMP:12315"/>
        <dbReference type="ChEBI" id="CHEBI:15377"/>
        <dbReference type="ChEBI" id="CHEBI:16044"/>
        <dbReference type="ChEBI" id="CHEBI:29950"/>
        <dbReference type="ChEBI" id="CHEBI:44120"/>
        <dbReference type="ChEBI" id="CHEBI:50058"/>
        <dbReference type="EC" id="1.8.4.11"/>
    </reaction>
</comment>
<dbReference type="NCBIfam" id="TIGR00401">
    <property type="entry name" value="msrA"/>
    <property type="match status" value="1"/>
</dbReference>
<evidence type="ECO:0000313" key="6">
    <source>
        <dbReference type="EMBL" id="MCQ8277951.1"/>
    </source>
</evidence>
<evidence type="ECO:0000256" key="4">
    <source>
        <dbReference type="HAMAP-Rule" id="MF_01401"/>
    </source>
</evidence>
<dbReference type="InterPro" id="IPR036509">
    <property type="entry name" value="Met_Sox_Rdtase_MsrA_sf"/>
</dbReference>
<accession>A0ABT1W719</accession>
<evidence type="ECO:0000259" key="5">
    <source>
        <dbReference type="Pfam" id="PF01625"/>
    </source>
</evidence>
<feature type="active site" evidence="4">
    <location>
        <position position="18"/>
    </location>
</feature>
<dbReference type="Gene3D" id="3.30.1060.10">
    <property type="entry name" value="Peptide methionine sulphoxide reductase MsrA"/>
    <property type="match status" value="1"/>
</dbReference>
<name>A0ABT1W719_9PROT</name>
<dbReference type="PANTHER" id="PTHR43774:SF1">
    <property type="entry name" value="PEPTIDE METHIONINE SULFOXIDE REDUCTASE MSRA 2"/>
    <property type="match status" value="1"/>
</dbReference>
<evidence type="ECO:0000256" key="3">
    <source>
        <dbReference type="ARBA" id="ARBA00048782"/>
    </source>
</evidence>
<dbReference type="SUPFAM" id="SSF55068">
    <property type="entry name" value="Peptide methionine sulfoxide reductase"/>
    <property type="match status" value="1"/>
</dbReference>